<dbReference type="Pfam" id="PF00067">
    <property type="entry name" value="p450"/>
    <property type="match status" value="1"/>
</dbReference>
<dbReference type="PANTHER" id="PTHR24296">
    <property type="entry name" value="CYTOCHROME P450"/>
    <property type="match status" value="1"/>
</dbReference>
<evidence type="ECO:0000256" key="1">
    <source>
        <dbReference type="ARBA" id="ARBA00010617"/>
    </source>
</evidence>
<gene>
    <name evidence="6" type="ORF">ZIOFF_031801</name>
</gene>
<dbReference type="GO" id="GO:0016705">
    <property type="term" value="F:oxidoreductase activity, acting on paired donors, with incorporation or reduction of molecular oxygen"/>
    <property type="evidence" value="ECO:0007669"/>
    <property type="project" value="InterPro"/>
</dbReference>
<dbReference type="AlphaFoldDB" id="A0A8J5GMJ7"/>
<dbReference type="Proteomes" id="UP000734854">
    <property type="component" value="Unassembled WGS sequence"/>
</dbReference>
<dbReference type="CDD" id="cd11064">
    <property type="entry name" value="CYP86A"/>
    <property type="match status" value="1"/>
</dbReference>
<sequence length="522" mass="57881">MAILLCLLLFLVFLNIILQILPIIFCHNKYIPAGGGGPKTYPLIGCSVAFYKNRDRLLDWYTDLLASSPTQTVVVHRLGARRTVLTADPACVEHVLRSNFANYPKGKPFTEILGDLLGSGIFNADGQLWHAQRKLASREFTVRSMREGLITELEAETGGRLLPRLRAASVTGRCVDVQDLLRRFAFDVICQVSLGMDPSCLGGDLSNALLPESELARAFEVASAISARRGTAPVAVIWKLKRALGIGTERKLRDAVSLIHSQIMELIRERKAEMEKGGVVEERSSNDDFLTRLISSGQNEESVRDMVISFLMAGRDTTSAGLTWFFWLIARHPAAEREIVDELGRLGGRLDYHSIKEMRVLEACLCESMRLFPPVAWDSKHAAAADVLPDGTRVEAGDRVTYFPYGMGRMEKIWGEGCGGFDHKMWLEADGNGGSVVARASPYKFPVFQAGPRACLGKEMAMVQMKYVAAAMLWEYELKMVEEQTPVLVPLLTAHMVGGLQMVVRRRKNRSGECDASSQIKK</sequence>
<keyword evidence="7" id="KW-1185">Reference proteome</keyword>
<dbReference type="InterPro" id="IPR001128">
    <property type="entry name" value="Cyt_P450"/>
</dbReference>
<keyword evidence="4" id="KW-0408">Iron</keyword>
<comment type="similarity">
    <text evidence="1">Belongs to the cytochrome P450 family.</text>
</comment>
<dbReference type="GO" id="GO:0005506">
    <property type="term" value="F:iron ion binding"/>
    <property type="evidence" value="ECO:0007669"/>
    <property type="project" value="InterPro"/>
</dbReference>
<evidence type="ECO:0008006" key="8">
    <source>
        <dbReference type="Google" id="ProtNLM"/>
    </source>
</evidence>
<protein>
    <recommendedName>
        <fullName evidence="8">Cytochrome P450</fullName>
    </recommendedName>
</protein>
<keyword evidence="3" id="KW-0560">Oxidoreductase</keyword>
<accession>A0A8J5GMJ7</accession>
<dbReference type="GO" id="GO:0004497">
    <property type="term" value="F:monooxygenase activity"/>
    <property type="evidence" value="ECO:0007669"/>
    <property type="project" value="InterPro"/>
</dbReference>
<evidence type="ECO:0000256" key="5">
    <source>
        <dbReference type="SAM" id="SignalP"/>
    </source>
</evidence>
<comment type="caution">
    <text evidence="6">The sequence shown here is derived from an EMBL/GenBank/DDBJ whole genome shotgun (WGS) entry which is preliminary data.</text>
</comment>
<evidence type="ECO:0000256" key="3">
    <source>
        <dbReference type="ARBA" id="ARBA00023002"/>
    </source>
</evidence>
<dbReference type="EMBL" id="JACMSC010000009">
    <property type="protein sequence ID" value="KAG6506478.1"/>
    <property type="molecule type" value="Genomic_DNA"/>
</dbReference>
<evidence type="ECO:0000313" key="6">
    <source>
        <dbReference type="EMBL" id="KAG6506478.1"/>
    </source>
</evidence>
<keyword evidence="2" id="KW-0479">Metal-binding</keyword>
<feature type="chain" id="PRO_5035316465" description="Cytochrome P450" evidence="5">
    <location>
        <begin position="20"/>
        <end position="522"/>
    </location>
</feature>
<evidence type="ECO:0000256" key="4">
    <source>
        <dbReference type="ARBA" id="ARBA00023004"/>
    </source>
</evidence>
<reference evidence="6 7" key="1">
    <citation type="submission" date="2020-08" db="EMBL/GenBank/DDBJ databases">
        <title>Plant Genome Project.</title>
        <authorList>
            <person name="Zhang R.-G."/>
        </authorList>
    </citation>
    <scope>NUCLEOTIDE SEQUENCE [LARGE SCALE GENOMIC DNA]</scope>
    <source>
        <tissue evidence="6">Rhizome</tissue>
    </source>
</reference>
<feature type="signal peptide" evidence="5">
    <location>
        <begin position="1"/>
        <end position="19"/>
    </location>
</feature>
<evidence type="ECO:0000313" key="7">
    <source>
        <dbReference type="Proteomes" id="UP000734854"/>
    </source>
</evidence>
<dbReference type="OrthoDB" id="1470350at2759"/>
<dbReference type="GO" id="GO:0020037">
    <property type="term" value="F:heme binding"/>
    <property type="evidence" value="ECO:0007669"/>
    <property type="project" value="InterPro"/>
</dbReference>
<name>A0A8J5GMJ7_ZINOF</name>
<keyword evidence="5" id="KW-0732">Signal</keyword>
<proteinExistence type="inferred from homology"/>
<evidence type="ECO:0000256" key="2">
    <source>
        <dbReference type="ARBA" id="ARBA00022723"/>
    </source>
</evidence>
<organism evidence="6 7">
    <name type="scientific">Zingiber officinale</name>
    <name type="common">Ginger</name>
    <name type="synonym">Amomum zingiber</name>
    <dbReference type="NCBI Taxonomy" id="94328"/>
    <lineage>
        <taxon>Eukaryota</taxon>
        <taxon>Viridiplantae</taxon>
        <taxon>Streptophyta</taxon>
        <taxon>Embryophyta</taxon>
        <taxon>Tracheophyta</taxon>
        <taxon>Spermatophyta</taxon>
        <taxon>Magnoliopsida</taxon>
        <taxon>Liliopsida</taxon>
        <taxon>Zingiberales</taxon>
        <taxon>Zingiberaceae</taxon>
        <taxon>Zingiber</taxon>
    </lineage>
</organism>